<reference evidence="4 5" key="1">
    <citation type="submission" date="2020-08" db="EMBL/GenBank/DDBJ databases">
        <title>Genome sequence of Thermomonas carbonis KCTC 42013T.</title>
        <authorList>
            <person name="Hyun D.-W."/>
            <person name="Bae J.-W."/>
        </authorList>
    </citation>
    <scope>NUCLEOTIDE SEQUENCE [LARGE SCALE GENOMIC DNA]</scope>
    <source>
        <strain evidence="4 5">KCTC 42013</strain>
    </source>
</reference>
<evidence type="ECO:0000313" key="5">
    <source>
        <dbReference type="Proteomes" id="UP000515804"/>
    </source>
</evidence>
<dbReference type="Pfam" id="PF10119">
    <property type="entry name" value="MethyTransf_Reg"/>
    <property type="match status" value="1"/>
</dbReference>
<evidence type="ECO:0000313" key="4">
    <source>
        <dbReference type="EMBL" id="QNN69868.1"/>
    </source>
</evidence>
<keyword evidence="4" id="KW-0808">Transferase</keyword>
<dbReference type="EMBL" id="CP060719">
    <property type="protein sequence ID" value="QNN69868.1"/>
    <property type="molecule type" value="Genomic_DNA"/>
</dbReference>
<dbReference type="Gene3D" id="3.40.50.150">
    <property type="entry name" value="Vaccinia Virus protein VP39"/>
    <property type="match status" value="1"/>
</dbReference>
<keyword evidence="4" id="KW-0489">Methyltransferase</keyword>
<name>A0A7G9SPU3_9GAMM</name>
<sequence>MSDGFAYDVLEYPSHVHPQAHPSRLAAIARLHGISAASPRACHLLEVGCGDGLQLLTLAMAYPHSRFVGVDLSQAAITRGEATRRRLGLENLTLVAADLMTWDPGPDPYDYIVAHGFFSWVPDVVRDRLLALCRQALSPAGIAYVSYNALPGCHLRRLMWDMLRHHTCDIDDPRERITAARDLLASLESDVAGSQVYGDAVRSEARDLLRRTETSVLFHDDLAYTNQPFSITDFASRASHQQLRYLGEADYHEISDAGLTEDARERLAQRAGGDRLQREQYLDYLKGRRFRQTLLCHADAPMLDTADPSMARGLFAVGHLRTDDADGNAIDLAEGVAARFHSGDGAMLATDHPVIKAALAMVGNAFPAALAFEQVLAGARDASLSQAGVQEDAAVLADAWTAAFGLGLLTLHCDPPTFATEAGPKPKANALARMQVDAGSDLVTSLRPSMIRIDSRLALELIRLLDGRRDREQLLHDLAERMAALPADDADGNGEDKPHPHDPAWWRQALAGQLEAGLLQTARMGLLETG</sequence>
<dbReference type="InterPro" id="IPR018773">
    <property type="entry name" value="MeTrfase_reg_dom_prd"/>
</dbReference>
<dbReference type="InterPro" id="IPR029063">
    <property type="entry name" value="SAM-dependent_MTases_sf"/>
</dbReference>
<feature type="domain" description="PKMT C-terminal winged helix" evidence="3">
    <location>
        <begin position="425"/>
        <end position="526"/>
    </location>
</feature>
<dbReference type="PANTHER" id="PTHR43667">
    <property type="entry name" value="CYCLOPROPANE-FATTY-ACYL-PHOSPHOLIPID SYNTHASE"/>
    <property type="match status" value="1"/>
</dbReference>
<keyword evidence="5" id="KW-1185">Reference proteome</keyword>
<dbReference type="RefSeq" id="WP_187552385.1">
    <property type="nucleotide sequence ID" value="NZ_BMZL01000001.1"/>
</dbReference>
<organism evidence="4 5">
    <name type="scientific">Thermomonas carbonis</name>
    <dbReference type="NCBI Taxonomy" id="1463158"/>
    <lineage>
        <taxon>Bacteria</taxon>
        <taxon>Pseudomonadati</taxon>
        <taxon>Pseudomonadota</taxon>
        <taxon>Gammaproteobacteria</taxon>
        <taxon>Lysobacterales</taxon>
        <taxon>Lysobacteraceae</taxon>
        <taxon>Thermomonas</taxon>
    </lineage>
</organism>
<proteinExistence type="predicted"/>
<dbReference type="GO" id="GO:0032259">
    <property type="term" value="P:methylation"/>
    <property type="evidence" value="ECO:0007669"/>
    <property type="project" value="UniProtKB-KW"/>
</dbReference>
<feature type="domain" description="Methyltransferase regulatory" evidence="1">
    <location>
        <begin position="214"/>
        <end position="297"/>
    </location>
</feature>
<dbReference type="Proteomes" id="UP000515804">
    <property type="component" value="Chromosome"/>
</dbReference>
<dbReference type="InterPro" id="IPR041698">
    <property type="entry name" value="Methyltransf_25"/>
</dbReference>
<dbReference type="SUPFAM" id="SSF53335">
    <property type="entry name" value="S-adenosyl-L-methionine-dependent methyltransferases"/>
    <property type="match status" value="1"/>
</dbReference>
<dbReference type="Pfam" id="PF21782">
    <property type="entry name" value="WHD_PKMT"/>
    <property type="match status" value="1"/>
</dbReference>
<evidence type="ECO:0000259" key="1">
    <source>
        <dbReference type="Pfam" id="PF10119"/>
    </source>
</evidence>
<dbReference type="CDD" id="cd02440">
    <property type="entry name" value="AdoMet_MTases"/>
    <property type="match status" value="1"/>
</dbReference>
<protein>
    <submittedName>
        <fullName evidence="4">Methyltransferase regulatory domain-containing protein</fullName>
    </submittedName>
</protein>
<dbReference type="PANTHER" id="PTHR43667:SF2">
    <property type="entry name" value="FATTY ACID C-METHYL TRANSFERASE"/>
    <property type="match status" value="1"/>
</dbReference>
<dbReference type="InterPro" id="IPR050723">
    <property type="entry name" value="CFA/CMAS"/>
</dbReference>
<dbReference type="AlphaFoldDB" id="A0A7G9SPU3"/>
<dbReference type="Pfam" id="PF13649">
    <property type="entry name" value="Methyltransf_25"/>
    <property type="match status" value="1"/>
</dbReference>
<dbReference type="InterPro" id="IPR048976">
    <property type="entry name" value="WHD_PKMT"/>
</dbReference>
<gene>
    <name evidence="4" type="ORF">H9L16_14670</name>
</gene>
<accession>A0A7G9SPU3</accession>
<dbReference type="GO" id="GO:0008168">
    <property type="term" value="F:methyltransferase activity"/>
    <property type="evidence" value="ECO:0007669"/>
    <property type="project" value="UniProtKB-KW"/>
</dbReference>
<feature type="domain" description="Methyltransferase" evidence="2">
    <location>
        <begin position="45"/>
        <end position="141"/>
    </location>
</feature>
<evidence type="ECO:0000259" key="3">
    <source>
        <dbReference type="Pfam" id="PF21782"/>
    </source>
</evidence>
<dbReference type="KEGG" id="tcn:H9L16_14670"/>
<evidence type="ECO:0000259" key="2">
    <source>
        <dbReference type="Pfam" id="PF13649"/>
    </source>
</evidence>